<name>A0A6J4QPG7_9ACTN</name>
<protein>
    <submittedName>
        <fullName evidence="2">Uncharacterized protein</fullName>
    </submittedName>
</protein>
<reference evidence="2" key="1">
    <citation type="submission" date="2020-02" db="EMBL/GenBank/DDBJ databases">
        <authorList>
            <person name="Meier V. D."/>
        </authorList>
    </citation>
    <scope>NUCLEOTIDE SEQUENCE</scope>
    <source>
        <strain evidence="2">AVDCRST_MAG01</strain>
    </source>
</reference>
<proteinExistence type="predicted"/>
<evidence type="ECO:0000256" key="1">
    <source>
        <dbReference type="SAM" id="MobiDB-lite"/>
    </source>
</evidence>
<feature type="region of interest" description="Disordered" evidence="1">
    <location>
        <begin position="97"/>
        <end position="123"/>
    </location>
</feature>
<sequence length="123" mass="13043">MPGALKRAVGRLFGRPRGRTPEPAPDPAVVSRVGTAIARYAGEHATLIERAERFAAKARRLEEAGTPSESANNRAARAREAVETGLAALRGAFVASDGEEGGEAFDREVGRRLPALKPHGPYT</sequence>
<gene>
    <name evidence="2" type="ORF">AVDCRST_MAG01-01-4158</name>
</gene>
<dbReference type="EMBL" id="CADCUW010000538">
    <property type="protein sequence ID" value="CAA9446709.1"/>
    <property type="molecule type" value="Genomic_DNA"/>
</dbReference>
<organism evidence="2">
    <name type="scientific">uncultured Rubrobacteraceae bacterium</name>
    <dbReference type="NCBI Taxonomy" id="349277"/>
    <lineage>
        <taxon>Bacteria</taxon>
        <taxon>Bacillati</taxon>
        <taxon>Actinomycetota</taxon>
        <taxon>Rubrobacteria</taxon>
        <taxon>Rubrobacterales</taxon>
        <taxon>Rubrobacteraceae</taxon>
        <taxon>environmental samples</taxon>
    </lineage>
</organism>
<dbReference type="AlphaFoldDB" id="A0A6J4QPG7"/>
<evidence type="ECO:0000313" key="2">
    <source>
        <dbReference type="EMBL" id="CAA9446709.1"/>
    </source>
</evidence>
<accession>A0A6J4QPG7</accession>
<feature type="region of interest" description="Disordered" evidence="1">
    <location>
        <begin position="1"/>
        <end position="29"/>
    </location>
</feature>